<proteinExistence type="predicted"/>
<evidence type="ECO:0000313" key="3">
    <source>
        <dbReference type="EMBL" id="ATB29363.1"/>
    </source>
</evidence>
<dbReference type="RefSeq" id="WP_095977936.1">
    <property type="nucleotide sequence ID" value="NZ_CP022163.1"/>
</dbReference>
<dbReference type="EMBL" id="CP022163">
    <property type="protein sequence ID" value="ATB29363.1"/>
    <property type="molecule type" value="Genomic_DNA"/>
</dbReference>
<evidence type="ECO:0000256" key="1">
    <source>
        <dbReference type="SAM" id="Coils"/>
    </source>
</evidence>
<feature type="region of interest" description="Disordered" evidence="2">
    <location>
        <begin position="31"/>
        <end position="111"/>
    </location>
</feature>
<name>A0A250IDQ0_9BACT</name>
<dbReference type="OrthoDB" id="5526675at2"/>
<evidence type="ECO:0000313" key="4">
    <source>
        <dbReference type="Proteomes" id="UP000217289"/>
    </source>
</evidence>
<keyword evidence="4" id="KW-1185">Reference proteome</keyword>
<evidence type="ECO:0000256" key="2">
    <source>
        <dbReference type="SAM" id="MobiDB-lite"/>
    </source>
</evidence>
<feature type="coiled-coil region" evidence="1">
    <location>
        <begin position="120"/>
        <end position="147"/>
    </location>
</feature>
<dbReference type="KEGG" id="mbd:MEBOL_002812"/>
<reference evidence="3 4" key="1">
    <citation type="submission" date="2017-06" db="EMBL/GenBank/DDBJ databases">
        <authorList>
            <person name="Kim H.J."/>
            <person name="Triplett B.A."/>
        </authorList>
    </citation>
    <scope>NUCLEOTIDE SEQUENCE [LARGE SCALE GENOMIC DNA]</scope>
    <source>
        <strain evidence="3 4">DSM 14713</strain>
    </source>
</reference>
<sequence>MNPRSRIAFPLVGCLLGTAWLVLALATSPEILPSEERARPRSELSPPPPAASSWEPGTVRAVPLESAPPPELRLPDATAALDAPWPEPEDGESPPQVNEPIEPEQPQTAAWRHGKLVRITELLDRDVERLERERERAQARGDGAEARRLAVQLSRHRARLGSLRAETTVLAEEAREE</sequence>
<keyword evidence="1" id="KW-0175">Coiled coil</keyword>
<dbReference type="AlphaFoldDB" id="A0A250IDQ0"/>
<dbReference type="Proteomes" id="UP000217289">
    <property type="component" value="Chromosome"/>
</dbReference>
<accession>A0A250IDQ0</accession>
<organism evidence="3 4">
    <name type="scientific">Melittangium boletus DSM 14713</name>
    <dbReference type="NCBI Taxonomy" id="1294270"/>
    <lineage>
        <taxon>Bacteria</taxon>
        <taxon>Pseudomonadati</taxon>
        <taxon>Myxococcota</taxon>
        <taxon>Myxococcia</taxon>
        <taxon>Myxococcales</taxon>
        <taxon>Cystobacterineae</taxon>
        <taxon>Archangiaceae</taxon>
        <taxon>Melittangium</taxon>
    </lineage>
</organism>
<protein>
    <submittedName>
        <fullName evidence="3">Uncharacterized protein</fullName>
    </submittedName>
</protein>
<gene>
    <name evidence="3" type="ORF">MEBOL_002812</name>
</gene>